<sequence>MIRQATKHDKPQIIELMKLFRAESNIKQYQGLDNEPYWNRLLDTILAGAGIIYIEDGVGLIMGLISPTIWCDKTLYMQELAWYVTPQKRNTSVGYRLLKKYIEYGNELKSQGRIKMFAIAKMISSPDVKYQKFGFTKLDENWIQ</sequence>
<dbReference type="Gene3D" id="3.40.630.30">
    <property type="match status" value="1"/>
</dbReference>
<dbReference type="SUPFAM" id="SSF55729">
    <property type="entry name" value="Acyl-CoA N-acyltransferases (Nat)"/>
    <property type="match status" value="1"/>
</dbReference>
<evidence type="ECO:0000259" key="1">
    <source>
        <dbReference type="PROSITE" id="PS51186"/>
    </source>
</evidence>
<organism evidence="2">
    <name type="scientific">uncultured Caudovirales phage</name>
    <dbReference type="NCBI Taxonomy" id="2100421"/>
    <lineage>
        <taxon>Viruses</taxon>
        <taxon>Duplodnaviria</taxon>
        <taxon>Heunggongvirae</taxon>
        <taxon>Uroviricota</taxon>
        <taxon>Caudoviricetes</taxon>
        <taxon>Peduoviridae</taxon>
        <taxon>Maltschvirus</taxon>
        <taxon>Maltschvirus maltsch</taxon>
    </lineage>
</organism>
<feature type="domain" description="N-acetyltransferase" evidence="1">
    <location>
        <begin position="1"/>
        <end position="144"/>
    </location>
</feature>
<reference evidence="2" key="1">
    <citation type="submission" date="2020-04" db="EMBL/GenBank/DDBJ databases">
        <authorList>
            <person name="Chiriac C."/>
            <person name="Salcher M."/>
            <person name="Ghai R."/>
            <person name="Kavagutti S V."/>
        </authorList>
    </citation>
    <scope>NUCLEOTIDE SEQUENCE</scope>
</reference>
<gene>
    <name evidence="2" type="ORF">UFOVP11_18</name>
</gene>
<dbReference type="InterPro" id="IPR000182">
    <property type="entry name" value="GNAT_dom"/>
</dbReference>
<protein>
    <submittedName>
        <fullName evidence="2">GNAT domain containing protein</fullName>
    </submittedName>
</protein>
<evidence type="ECO:0000313" key="2">
    <source>
        <dbReference type="EMBL" id="CAB4121431.1"/>
    </source>
</evidence>
<name>A0A6J5KIP3_9CAUD</name>
<dbReference type="GO" id="GO:0016747">
    <property type="term" value="F:acyltransferase activity, transferring groups other than amino-acyl groups"/>
    <property type="evidence" value="ECO:0007669"/>
    <property type="project" value="InterPro"/>
</dbReference>
<accession>A0A6J5KIP3</accession>
<dbReference type="PROSITE" id="PS51186">
    <property type="entry name" value="GNAT"/>
    <property type="match status" value="1"/>
</dbReference>
<proteinExistence type="predicted"/>
<dbReference type="InterPro" id="IPR016181">
    <property type="entry name" value="Acyl_CoA_acyltransferase"/>
</dbReference>
<dbReference type="EMBL" id="LR796147">
    <property type="protein sequence ID" value="CAB4121431.1"/>
    <property type="molecule type" value="Genomic_DNA"/>
</dbReference>